<proteinExistence type="predicted"/>
<organism evidence="1 2">
    <name type="scientific">Acaulospora colombiana</name>
    <dbReference type="NCBI Taxonomy" id="27376"/>
    <lineage>
        <taxon>Eukaryota</taxon>
        <taxon>Fungi</taxon>
        <taxon>Fungi incertae sedis</taxon>
        <taxon>Mucoromycota</taxon>
        <taxon>Glomeromycotina</taxon>
        <taxon>Glomeromycetes</taxon>
        <taxon>Diversisporales</taxon>
        <taxon>Acaulosporaceae</taxon>
        <taxon>Acaulospora</taxon>
    </lineage>
</organism>
<comment type="caution">
    <text evidence="1">The sequence shown here is derived from an EMBL/GenBank/DDBJ whole genome shotgun (WGS) entry which is preliminary data.</text>
</comment>
<gene>
    <name evidence="1" type="ORF">ACOLOM_LOCUS10070</name>
</gene>
<keyword evidence="2" id="KW-1185">Reference proteome</keyword>
<name>A0ACA9PB53_9GLOM</name>
<reference evidence="1" key="1">
    <citation type="submission" date="2021-06" db="EMBL/GenBank/DDBJ databases">
        <authorList>
            <person name="Kallberg Y."/>
            <person name="Tangrot J."/>
            <person name="Rosling A."/>
        </authorList>
    </citation>
    <scope>NUCLEOTIDE SEQUENCE</scope>
    <source>
        <strain evidence="1">CL356</strain>
    </source>
</reference>
<evidence type="ECO:0000313" key="1">
    <source>
        <dbReference type="EMBL" id="CAG8697020.1"/>
    </source>
</evidence>
<accession>A0ACA9PB53</accession>
<protein>
    <submittedName>
        <fullName evidence="1">12974_t:CDS:1</fullName>
    </submittedName>
</protein>
<sequence>MSYTTAQFEQAAKIVQELPKDGPVKPTQTQQLNVILVTSILLDRLECSISRGKQNGTHHSSSHQLGLTYDRDAWNALKGTSKEDAQTQYVKALLELLESADDEDSKNSVAKIKAA</sequence>
<dbReference type="EMBL" id="CAJVPT010031255">
    <property type="protein sequence ID" value="CAG8697020.1"/>
    <property type="molecule type" value="Genomic_DNA"/>
</dbReference>
<evidence type="ECO:0000313" key="2">
    <source>
        <dbReference type="Proteomes" id="UP000789525"/>
    </source>
</evidence>
<dbReference type="Proteomes" id="UP000789525">
    <property type="component" value="Unassembled WGS sequence"/>
</dbReference>